<evidence type="ECO:0000313" key="12">
    <source>
        <dbReference type="WBParaSite" id="Hba_11144"/>
    </source>
</evidence>
<dbReference type="PANTHER" id="PTHR43829:SF9">
    <property type="entry name" value="AQUAPORIN-9"/>
    <property type="match status" value="1"/>
</dbReference>
<name>A0A1I7X176_HETBA</name>
<dbReference type="SUPFAM" id="SSF81338">
    <property type="entry name" value="Aquaporin-like"/>
    <property type="match status" value="1"/>
</dbReference>
<comment type="subcellular location">
    <subcellularLocation>
        <location evidence="1">Membrane</location>
        <topology evidence="1">Multi-pass membrane protein</topology>
    </subcellularLocation>
</comment>
<evidence type="ECO:0000256" key="2">
    <source>
        <dbReference type="ARBA" id="ARBA00006175"/>
    </source>
</evidence>
<protein>
    <submittedName>
        <fullName evidence="12">MFS domain-containing protein</fullName>
    </submittedName>
</protein>
<dbReference type="Proteomes" id="UP000095283">
    <property type="component" value="Unplaced"/>
</dbReference>
<dbReference type="InterPro" id="IPR008942">
    <property type="entry name" value="ENTH_VHS"/>
</dbReference>
<keyword evidence="11" id="KW-1185">Reference proteome</keyword>
<dbReference type="Pfam" id="PF00230">
    <property type="entry name" value="MIP"/>
    <property type="match status" value="1"/>
</dbReference>
<organism evidence="11 12">
    <name type="scientific">Heterorhabditis bacteriophora</name>
    <name type="common">Entomopathogenic nematode worm</name>
    <dbReference type="NCBI Taxonomy" id="37862"/>
    <lineage>
        <taxon>Eukaryota</taxon>
        <taxon>Metazoa</taxon>
        <taxon>Ecdysozoa</taxon>
        <taxon>Nematoda</taxon>
        <taxon>Chromadorea</taxon>
        <taxon>Rhabditida</taxon>
        <taxon>Rhabditina</taxon>
        <taxon>Rhabditomorpha</taxon>
        <taxon>Strongyloidea</taxon>
        <taxon>Heterorhabditidae</taxon>
        <taxon>Heterorhabditis</taxon>
    </lineage>
</organism>
<evidence type="ECO:0000256" key="5">
    <source>
        <dbReference type="ARBA" id="ARBA00022989"/>
    </source>
</evidence>
<feature type="coiled-coil region" evidence="9">
    <location>
        <begin position="219"/>
        <end position="246"/>
    </location>
</feature>
<keyword evidence="9" id="KW-0175">Coiled coil</keyword>
<accession>A0A1I7X176</accession>
<evidence type="ECO:0000256" key="3">
    <source>
        <dbReference type="ARBA" id="ARBA00022448"/>
    </source>
</evidence>
<evidence type="ECO:0000256" key="6">
    <source>
        <dbReference type="ARBA" id="ARBA00023136"/>
    </source>
</evidence>
<feature type="transmembrane region" description="Helical" evidence="10">
    <location>
        <begin position="360"/>
        <end position="381"/>
    </location>
</feature>
<dbReference type="GO" id="GO:0015250">
    <property type="term" value="F:water channel activity"/>
    <property type="evidence" value="ECO:0007669"/>
    <property type="project" value="TreeGrafter"/>
</dbReference>
<evidence type="ECO:0000313" key="11">
    <source>
        <dbReference type="Proteomes" id="UP000095283"/>
    </source>
</evidence>
<comment type="similarity">
    <text evidence="2 8">Belongs to the MIP/aquaporin (TC 1.A.8) family.</text>
</comment>
<dbReference type="AlphaFoldDB" id="A0A1I7X176"/>
<proteinExistence type="inferred from homology"/>
<sequence>MFGGGLGIGLSGGQLNPAVTVAQWILGRKTVSQVFVYSLAQLAGSFGGSALAYANYQEAINNFDGGHRVARGVNGSLCFLVTCPAPYMTQYAGILDQAKISYVRIICLNQVMMIGMSYGVNDGYPINPARDLGARLFALFIYGKEAFTDRNYWFWIPIVGPLLGGVIGALFYNVCFGFRSLNMKEIDKEHAEFHSEQDETLHIFSCKFLVRGGTPMIDLTVVNAQKERLRQQVVDSERNLKAHQEAIPKMKEVSVLNFLLNSFSYIDSLMFCFKFLNSRVKESHATENFRLHILYLINDWAHHCAGWERDGLSEFLERKIVRVKRLMIWLQTDLLKKILEGKRKIGKRVLLRKQKLNGKLIQYNLCTHFLVISVADLHILVQLLRMIM</sequence>
<dbReference type="InterPro" id="IPR050363">
    <property type="entry name" value="MIP/Aquaporin"/>
</dbReference>
<keyword evidence="6 10" id="KW-0472">Membrane</keyword>
<keyword evidence="5 10" id="KW-1133">Transmembrane helix</keyword>
<dbReference type="InterPro" id="IPR000425">
    <property type="entry name" value="MIP"/>
</dbReference>
<feature type="transmembrane region" description="Helical" evidence="10">
    <location>
        <begin position="152"/>
        <end position="174"/>
    </location>
</feature>
<keyword evidence="4 8" id="KW-0812">Transmembrane</keyword>
<dbReference type="InterPro" id="IPR023271">
    <property type="entry name" value="Aquaporin-like"/>
</dbReference>
<evidence type="ECO:0000256" key="10">
    <source>
        <dbReference type="SAM" id="Phobius"/>
    </source>
</evidence>
<comment type="function">
    <text evidence="7">Aquaglyceroporin that may modulate the water content and osmolytes during anhydrobiosis.</text>
</comment>
<dbReference type="WBParaSite" id="Hba_11144">
    <property type="protein sequence ID" value="Hba_11144"/>
    <property type="gene ID" value="Hba_11144"/>
</dbReference>
<dbReference type="PROSITE" id="PS00221">
    <property type="entry name" value="MIP"/>
    <property type="match status" value="1"/>
</dbReference>
<evidence type="ECO:0000256" key="9">
    <source>
        <dbReference type="SAM" id="Coils"/>
    </source>
</evidence>
<evidence type="ECO:0000256" key="1">
    <source>
        <dbReference type="ARBA" id="ARBA00004141"/>
    </source>
</evidence>
<dbReference type="GO" id="GO:0015254">
    <property type="term" value="F:glycerol channel activity"/>
    <property type="evidence" value="ECO:0007669"/>
    <property type="project" value="TreeGrafter"/>
</dbReference>
<dbReference type="InterPro" id="IPR022357">
    <property type="entry name" value="MIP_CS"/>
</dbReference>
<dbReference type="PANTHER" id="PTHR43829">
    <property type="entry name" value="AQUAPORIN OR AQUAGLYCEROPORIN RELATED"/>
    <property type="match status" value="1"/>
</dbReference>
<dbReference type="Gene3D" id="1.20.1080.10">
    <property type="entry name" value="Glycerol uptake facilitator protein"/>
    <property type="match status" value="2"/>
</dbReference>
<reference evidence="12" key="1">
    <citation type="submission" date="2016-11" db="UniProtKB">
        <authorList>
            <consortium name="WormBaseParasite"/>
        </authorList>
    </citation>
    <scope>IDENTIFICATION</scope>
</reference>
<evidence type="ECO:0000256" key="7">
    <source>
        <dbReference type="ARBA" id="ARBA00045280"/>
    </source>
</evidence>
<dbReference type="GO" id="GO:0016323">
    <property type="term" value="C:basolateral plasma membrane"/>
    <property type="evidence" value="ECO:0007669"/>
    <property type="project" value="TreeGrafter"/>
</dbReference>
<evidence type="ECO:0000256" key="4">
    <source>
        <dbReference type="ARBA" id="ARBA00022692"/>
    </source>
</evidence>
<dbReference type="PRINTS" id="PR00783">
    <property type="entry name" value="MINTRINSICP"/>
</dbReference>
<evidence type="ECO:0000256" key="8">
    <source>
        <dbReference type="RuleBase" id="RU000477"/>
    </source>
</evidence>
<keyword evidence="3 8" id="KW-0813">Transport</keyword>
<dbReference type="Gene3D" id="1.25.40.90">
    <property type="match status" value="1"/>
</dbReference>